<evidence type="ECO:0000313" key="2">
    <source>
        <dbReference type="Proteomes" id="UP000290289"/>
    </source>
</evidence>
<dbReference type="Proteomes" id="UP000290289">
    <property type="component" value="Chromosome 13"/>
</dbReference>
<reference evidence="1 2" key="1">
    <citation type="submission" date="2018-10" db="EMBL/GenBank/DDBJ databases">
        <title>A high-quality apple genome assembly.</title>
        <authorList>
            <person name="Hu J."/>
        </authorList>
    </citation>
    <scope>NUCLEOTIDE SEQUENCE [LARGE SCALE GENOMIC DNA]</scope>
    <source>
        <strain evidence="2">cv. HFTH1</strain>
        <tissue evidence="1">Young leaf</tissue>
    </source>
</reference>
<proteinExistence type="predicted"/>
<accession>A0A498ICV7</accession>
<dbReference type="Gene3D" id="3.30.559.10">
    <property type="entry name" value="Chloramphenicol acetyltransferase-like domain"/>
    <property type="match status" value="1"/>
</dbReference>
<gene>
    <name evidence="1" type="ORF">DVH24_040984</name>
</gene>
<keyword evidence="2" id="KW-1185">Reference proteome</keyword>
<evidence type="ECO:0000313" key="1">
    <source>
        <dbReference type="EMBL" id="RXH79837.1"/>
    </source>
</evidence>
<sequence>MADKSRIELLVSQIRKAMIKVLHCNGEYMFKVICEYFKEIGSIMRRDDTNFICTSVWNFGIYEIGFGWGKPICGSFPAGALKN</sequence>
<dbReference type="EMBL" id="RDQH01000339">
    <property type="protein sequence ID" value="RXH79837.1"/>
    <property type="molecule type" value="Genomic_DNA"/>
</dbReference>
<comment type="caution">
    <text evidence="1">The sequence shown here is derived from an EMBL/GenBank/DDBJ whole genome shotgun (WGS) entry which is preliminary data.</text>
</comment>
<organism evidence="1 2">
    <name type="scientific">Malus domestica</name>
    <name type="common">Apple</name>
    <name type="synonym">Pyrus malus</name>
    <dbReference type="NCBI Taxonomy" id="3750"/>
    <lineage>
        <taxon>Eukaryota</taxon>
        <taxon>Viridiplantae</taxon>
        <taxon>Streptophyta</taxon>
        <taxon>Embryophyta</taxon>
        <taxon>Tracheophyta</taxon>
        <taxon>Spermatophyta</taxon>
        <taxon>Magnoliopsida</taxon>
        <taxon>eudicotyledons</taxon>
        <taxon>Gunneridae</taxon>
        <taxon>Pentapetalae</taxon>
        <taxon>rosids</taxon>
        <taxon>fabids</taxon>
        <taxon>Rosales</taxon>
        <taxon>Rosaceae</taxon>
        <taxon>Amygdaloideae</taxon>
        <taxon>Maleae</taxon>
        <taxon>Malus</taxon>
    </lineage>
</organism>
<protein>
    <submittedName>
        <fullName evidence="1">Uncharacterized protein</fullName>
    </submittedName>
</protein>
<dbReference type="AlphaFoldDB" id="A0A498ICV7"/>
<name>A0A498ICV7_MALDO</name>
<dbReference type="InterPro" id="IPR023213">
    <property type="entry name" value="CAT-like_dom_sf"/>
</dbReference>